<proteinExistence type="inferred from homology"/>
<feature type="transmembrane region" description="Helical" evidence="7">
    <location>
        <begin position="445"/>
        <end position="463"/>
    </location>
</feature>
<gene>
    <name evidence="8" type="ORF">GCM10022381_41960</name>
</gene>
<dbReference type="EMBL" id="BAABCN010000018">
    <property type="protein sequence ID" value="GAA3896090.1"/>
    <property type="molecule type" value="Genomic_DNA"/>
</dbReference>
<evidence type="ECO:0000256" key="3">
    <source>
        <dbReference type="ARBA" id="ARBA00022475"/>
    </source>
</evidence>
<dbReference type="PANTHER" id="PTHR30250">
    <property type="entry name" value="PST FAMILY PREDICTED COLANIC ACID TRANSPORTER"/>
    <property type="match status" value="1"/>
</dbReference>
<feature type="transmembrane region" description="Helical" evidence="7">
    <location>
        <begin position="291"/>
        <end position="313"/>
    </location>
</feature>
<sequence length="489" mass="51657">MSSLGQKAVRGGSITLLGQGIKLILQLGGLIVLGRILPPEQFGLVAMVTAISGLADVLRDMGLSSAAIQAKTLSRGQQSNLFWLNSSLGLALGFAALVLAGPIADFYGDDRLIGITMALAPMFLFNGVQTQFQATLARNLQFRALMFTDILSLAVGLAGAIALALIGAGYWALVGQLVLQSLTLLLGRVAVARWFPGLPDRSAPTRRLLTFGANLMATQLLVYASSSIPSVLVGARSGAQALGFYSRASQLVTFPINQLFTPITNVALPVLSRSQDDRERFDRHLLRSQIALGYIVVLTFAVCIGVADSIIPLVFGEEWAPSAPLFQILAIGGAFQAVSYPTYWVFLARGLTGSHLRYSLISRSIVIVSVLIGSVSGVYGVALGYVIGVAIGWPLSLLWLRGHDAGPIRAMFGNGLRVILVGSVVALAGLGISRLTVNDADILRVVYALLICAGTTVLLAFVVPDVRRDRVIIVQTLAHLKPGSSAGGK</sequence>
<feature type="transmembrane region" description="Helical" evidence="7">
    <location>
        <begin position="150"/>
        <end position="171"/>
    </location>
</feature>
<feature type="transmembrane region" description="Helical" evidence="7">
    <location>
        <begin position="12"/>
        <end position="36"/>
    </location>
</feature>
<feature type="transmembrane region" description="Helical" evidence="7">
    <location>
        <begin position="252"/>
        <end position="271"/>
    </location>
</feature>
<dbReference type="Proteomes" id="UP001501803">
    <property type="component" value="Unassembled WGS sequence"/>
</dbReference>
<dbReference type="RefSeq" id="WP_345069890.1">
    <property type="nucleotide sequence ID" value="NZ_BAABCN010000018.1"/>
</dbReference>
<protein>
    <submittedName>
        <fullName evidence="8">Lipopolysaccharide biosynthesis protein</fullName>
    </submittedName>
</protein>
<feature type="transmembrane region" description="Helical" evidence="7">
    <location>
        <begin position="112"/>
        <end position="129"/>
    </location>
</feature>
<evidence type="ECO:0000256" key="1">
    <source>
        <dbReference type="ARBA" id="ARBA00004651"/>
    </source>
</evidence>
<evidence type="ECO:0000256" key="7">
    <source>
        <dbReference type="SAM" id="Phobius"/>
    </source>
</evidence>
<keyword evidence="9" id="KW-1185">Reference proteome</keyword>
<reference evidence="9" key="1">
    <citation type="journal article" date="2019" name="Int. J. Syst. Evol. Microbiol.">
        <title>The Global Catalogue of Microorganisms (GCM) 10K type strain sequencing project: providing services to taxonomists for standard genome sequencing and annotation.</title>
        <authorList>
            <consortium name="The Broad Institute Genomics Platform"/>
            <consortium name="The Broad Institute Genome Sequencing Center for Infectious Disease"/>
            <person name="Wu L."/>
            <person name="Ma J."/>
        </authorList>
    </citation>
    <scope>NUCLEOTIDE SEQUENCE [LARGE SCALE GENOMIC DNA]</scope>
    <source>
        <strain evidence="9">JCM 17021</strain>
    </source>
</reference>
<comment type="caution">
    <text evidence="8">The sequence shown here is derived from an EMBL/GenBank/DDBJ whole genome shotgun (WGS) entry which is preliminary data.</text>
</comment>
<evidence type="ECO:0000256" key="5">
    <source>
        <dbReference type="ARBA" id="ARBA00022989"/>
    </source>
</evidence>
<evidence type="ECO:0000256" key="6">
    <source>
        <dbReference type="ARBA" id="ARBA00023136"/>
    </source>
</evidence>
<comment type="similarity">
    <text evidence="2">Belongs to the polysaccharide synthase family.</text>
</comment>
<feature type="transmembrane region" description="Helical" evidence="7">
    <location>
        <begin position="80"/>
        <end position="100"/>
    </location>
</feature>
<feature type="transmembrane region" description="Helical" evidence="7">
    <location>
        <begin position="382"/>
        <end position="400"/>
    </location>
</feature>
<keyword evidence="4 7" id="KW-0812">Transmembrane</keyword>
<evidence type="ECO:0000256" key="2">
    <source>
        <dbReference type="ARBA" id="ARBA00007430"/>
    </source>
</evidence>
<comment type="subcellular location">
    <subcellularLocation>
        <location evidence="1">Cell membrane</location>
        <topology evidence="1">Multi-pass membrane protein</topology>
    </subcellularLocation>
</comment>
<name>A0ABP7L8S7_9MICO</name>
<evidence type="ECO:0000256" key="4">
    <source>
        <dbReference type="ARBA" id="ARBA00022692"/>
    </source>
</evidence>
<feature type="transmembrane region" description="Helical" evidence="7">
    <location>
        <begin position="358"/>
        <end position="376"/>
    </location>
</feature>
<keyword evidence="3" id="KW-1003">Cell membrane</keyword>
<accession>A0ABP7L8S7</accession>
<feature type="transmembrane region" description="Helical" evidence="7">
    <location>
        <begin position="325"/>
        <end position="346"/>
    </location>
</feature>
<dbReference type="PANTHER" id="PTHR30250:SF10">
    <property type="entry name" value="LIPOPOLYSACCHARIDE BIOSYNTHESIS PROTEIN WZXC"/>
    <property type="match status" value="1"/>
</dbReference>
<keyword evidence="6 7" id="KW-0472">Membrane</keyword>
<dbReference type="InterPro" id="IPR050833">
    <property type="entry name" value="Poly_Biosynth_Transport"/>
</dbReference>
<dbReference type="Pfam" id="PF13440">
    <property type="entry name" value="Polysacc_synt_3"/>
    <property type="match status" value="1"/>
</dbReference>
<evidence type="ECO:0000313" key="8">
    <source>
        <dbReference type="EMBL" id="GAA3896090.1"/>
    </source>
</evidence>
<dbReference type="CDD" id="cd13127">
    <property type="entry name" value="MATE_tuaB_like"/>
    <property type="match status" value="1"/>
</dbReference>
<organism evidence="8 9">
    <name type="scientific">Leifsonia kafniensis</name>
    <dbReference type="NCBI Taxonomy" id="475957"/>
    <lineage>
        <taxon>Bacteria</taxon>
        <taxon>Bacillati</taxon>
        <taxon>Actinomycetota</taxon>
        <taxon>Actinomycetes</taxon>
        <taxon>Micrococcales</taxon>
        <taxon>Microbacteriaceae</taxon>
        <taxon>Leifsonia</taxon>
    </lineage>
</organism>
<feature type="transmembrane region" description="Helical" evidence="7">
    <location>
        <begin position="412"/>
        <end position="433"/>
    </location>
</feature>
<evidence type="ECO:0000313" key="9">
    <source>
        <dbReference type="Proteomes" id="UP001501803"/>
    </source>
</evidence>
<keyword evidence="5 7" id="KW-1133">Transmembrane helix</keyword>